<comment type="caution">
    <text evidence="2">The sequence shown here is derived from an EMBL/GenBank/DDBJ whole genome shotgun (WGS) entry which is preliminary data.</text>
</comment>
<feature type="region of interest" description="Disordered" evidence="1">
    <location>
        <begin position="1"/>
        <end position="23"/>
    </location>
</feature>
<reference evidence="2 3" key="1">
    <citation type="submission" date="2024-01" db="EMBL/GenBank/DDBJ databases">
        <authorList>
            <person name="Waweru B."/>
        </authorList>
    </citation>
    <scope>NUCLEOTIDE SEQUENCE [LARGE SCALE GENOMIC DNA]</scope>
</reference>
<evidence type="ECO:0000313" key="2">
    <source>
        <dbReference type="EMBL" id="CAK7344509.1"/>
    </source>
</evidence>
<sequence>KIQVKYPLRSATKSKDDKDKPQLSLSSFASKRYQHLRSIQTRLCLFFGGKLASTLSKSMGVLDLFGKDKSAKPPRRLSIPAKSMATTRSETTSRKHHPNIRVRNQEIRYKK</sequence>
<organism evidence="2 3">
    <name type="scientific">Dovyalis caffra</name>
    <dbReference type="NCBI Taxonomy" id="77055"/>
    <lineage>
        <taxon>Eukaryota</taxon>
        <taxon>Viridiplantae</taxon>
        <taxon>Streptophyta</taxon>
        <taxon>Embryophyta</taxon>
        <taxon>Tracheophyta</taxon>
        <taxon>Spermatophyta</taxon>
        <taxon>Magnoliopsida</taxon>
        <taxon>eudicotyledons</taxon>
        <taxon>Gunneridae</taxon>
        <taxon>Pentapetalae</taxon>
        <taxon>rosids</taxon>
        <taxon>fabids</taxon>
        <taxon>Malpighiales</taxon>
        <taxon>Salicaceae</taxon>
        <taxon>Flacourtieae</taxon>
        <taxon>Dovyalis</taxon>
    </lineage>
</organism>
<dbReference type="Proteomes" id="UP001314170">
    <property type="component" value="Unassembled WGS sequence"/>
</dbReference>
<dbReference type="AlphaFoldDB" id="A0AAV1S5G4"/>
<accession>A0AAV1S5G4</accession>
<dbReference type="EMBL" id="CAWUPB010001162">
    <property type="protein sequence ID" value="CAK7344509.1"/>
    <property type="molecule type" value="Genomic_DNA"/>
</dbReference>
<feature type="non-terminal residue" evidence="2">
    <location>
        <position position="1"/>
    </location>
</feature>
<evidence type="ECO:0000256" key="1">
    <source>
        <dbReference type="SAM" id="MobiDB-lite"/>
    </source>
</evidence>
<gene>
    <name evidence="2" type="ORF">DCAF_LOCUS17825</name>
</gene>
<proteinExistence type="predicted"/>
<keyword evidence="3" id="KW-1185">Reference proteome</keyword>
<name>A0AAV1S5G4_9ROSI</name>
<feature type="region of interest" description="Disordered" evidence="1">
    <location>
        <begin position="69"/>
        <end position="111"/>
    </location>
</feature>
<protein>
    <submittedName>
        <fullName evidence="2">Uncharacterized protein</fullName>
    </submittedName>
</protein>
<evidence type="ECO:0000313" key="3">
    <source>
        <dbReference type="Proteomes" id="UP001314170"/>
    </source>
</evidence>